<dbReference type="InterPro" id="IPR035987">
    <property type="entry name" value="Ribosomal_uS8_sf"/>
</dbReference>
<dbReference type="Gene3D" id="3.30.1490.10">
    <property type="match status" value="1"/>
</dbReference>
<dbReference type="AlphaFoldDB" id="A0A7S6PV57"/>
<name>A0A7S6PV57_9STRA</name>
<sequence length="134" mass="15369">MTQDLISDMITRLKNASQARHESTIIPYTKINLNILKIFKKEGYITDFTAETDKNLKVTLRYSGWWIKKPFFHEIKRISKPGQRIFSGYKNFAAHFHSIKDGQGIAIVSTSSGVMSHFKAQKLKKGGEILCYIN</sequence>
<evidence type="ECO:0000256" key="2">
    <source>
        <dbReference type="ARBA" id="ARBA00022980"/>
    </source>
</evidence>
<protein>
    <submittedName>
        <fullName evidence="4">Ribosomal protein S8</fullName>
    </submittedName>
</protein>
<dbReference type="GO" id="GO:0005737">
    <property type="term" value="C:cytoplasm"/>
    <property type="evidence" value="ECO:0007669"/>
    <property type="project" value="UniProtKB-ARBA"/>
</dbReference>
<evidence type="ECO:0000313" key="4">
    <source>
        <dbReference type="EMBL" id="QOU10674.1"/>
    </source>
</evidence>
<gene>
    <name evidence="4" type="primary">rps8</name>
    <name evidence="4" type="ORF">PoterioPt_p039</name>
</gene>
<dbReference type="HAMAP" id="MF_01302_B">
    <property type="entry name" value="Ribosomal_uS8_B"/>
    <property type="match status" value="1"/>
</dbReference>
<keyword evidence="3" id="KW-0687">Ribonucleoprotein</keyword>
<dbReference type="InterPro" id="IPR000630">
    <property type="entry name" value="Ribosomal_uS8"/>
</dbReference>
<dbReference type="GO" id="GO:0003735">
    <property type="term" value="F:structural constituent of ribosome"/>
    <property type="evidence" value="ECO:0007669"/>
    <property type="project" value="InterPro"/>
</dbReference>
<dbReference type="EMBL" id="MN935478">
    <property type="protein sequence ID" value="QOU10674.1"/>
    <property type="molecule type" value="Genomic_DNA"/>
</dbReference>
<dbReference type="FunFam" id="3.30.1490.10:FF:000001">
    <property type="entry name" value="30S ribosomal protein S8"/>
    <property type="match status" value="1"/>
</dbReference>
<dbReference type="GO" id="GO:1990904">
    <property type="term" value="C:ribonucleoprotein complex"/>
    <property type="evidence" value="ECO:0007669"/>
    <property type="project" value="UniProtKB-KW"/>
</dbReference>
<dbReference type="NCBIfam" id="NF001109">
    <property type="entry name" value="PRK00136.1"/>
    <property type="match status" value="1"/>
</dbReference>
<proteinExistence type="inferred from homology"/>
<dbReference type="Gene3D" id="3.30.1370.30">
    <property type="match status" value="1"/>
</dbReference>
<keyword evidence="2 4" id="KW-0689">Ribosomal protein</keyword>
<dbReference type="PANTHER" id="PTHR11758">
    <property type="entry name" value="40S RIBOSOMAL PROTEIN S15A"/>
    <property type="match status" value="1"/>
</dbReference>
<accession>A0A7S6PV57</accession>
<comment type="similarity">
    <text evidence="1">Belongs to the universal ribosomal protein uS8 family.</text>
</comment>
<geneLocation type="plastid" evidence="4"/>
<evidence type="ECO:0000256" key="3">
    <source>
        <dbReference type="ARBA" id="ARBA00023274"/>
    </source>
</evidence>
<keyword evidence="4" id="KW-0934">Plastid</keyword>
<dbReference type="Pfam" id="PF00410">
    <property type="entry name" value="Ribosomal_S8"/>
    <property type="match status" value="1"/>
</dbReference>
<dbReference type="GO" id="GO:0006412">
    <property type="term" value="P:translation"/>
    <property type="evidence" value="ECO:0007669"/>
    <property type="project" value="InterPro"/>
</dbReference>
<dbReference type="GO" id="GO:0005840">
    <property type="term" value="C:ribosome"/>
    <property type="evidence" value="ECO:0007669"/>
    <property type="project" value="UniProtKB-KW"/>
</dbReference>
<reference evidence="4" key="1">
    <citation type="journal article" date="2020" name="Front. Plant Sci.">
        <title>Comparative Plastid Genomics of Non-Photosynthetic Chrysophytes: Genome Reduction and Compaction.</title>
        <authorList>
            <person name="Kim J.I."/>
            <person name="Jeong M."/>
            <person name="Archibald J.M."/>
            <person name="Shin W."/>
        </authorList>
    </citation>
    <scope>NUCLEOTIDE SEQUENCE</scope>
    <source>
        <strain evidence="4">Yongseonkyo072317C3</strain>
    </source>
</reference>
<evidence type="ECO:0000256" key="1">
    <source>
        <dbReference type="ARBA" id="ARBA00006471"/>
    </source>
</evidence>
<organism evidence="4">
    <name type="scientific">Poteriospumella lacustris</name>
    <dbReference type="NCBI Taxonomy" id="1117027"/>
    <lineage>
        <taxon>Eukaryota</taxon>
        <taxon>Sar</taxon>
        <taxon>Stramenopiles</taxon>
        <taxon>Ochrophyta</taxon>
        <taxon>Chrysophyceae</taxon>
        <taxon>Chromulinales</taxon>
        <taxon>Dinobryaceae</taxon>
        <taxon>Poteriospumella</taxon>
    </lineage>
</organism>
<dbReference type="SUPFAM" id="SSF56047">
    <property type="entry name" value="Ribosomal protein S8"/>
    <property type="match status" value="1"/>
</dbReference>